<evidence type="ECO:0000256" key="6">
    <source>
        <dbReference type="ARBA" id="ARBA00022989"/>
    </source>
</evidence>
<feature type="domain" description="EF-hand" evidence="11">
    <location>
        <begin position="493"/>
        <end position="528"/>
    </location>
</feature>
<keyword evidence="6 9" id="KW-1133">Transmembrane helix</keyword>
<feature type="domain" description="EF-hand" evidence="11">
    <location>
        <begin position="533"/>
        <end position="568"/>
    </location>
</feature>
<comment type="subcellular location">
    <subcellularLocation>
        <location evidence="1">Endomembrane system</location>
        <topology evidence="1">Multi-pass membrane protein</topology>
    </subcellularLocation>
</comment>
<keyword evidence="5" id="KW-0106">Calcium</keyword>
<evidence type="ECO:0000256" key="7">
    <source>
        <dbReference type="ARBA" id="ARBA00023065"/>
    </source>
</evidence>
<keyword evidence="4 9" id="KW-0812">Transmembrane</keyword>
<dbReference type="RefSeq" id="XP_031405176.1">
    <property type="nucleotide sequence ID" value="XM_031549316.1"/>
</dbReference>
<keyword evidence="3" id="KW-0050">Antiport</keyword>
<dbReference type="Pfam" id="PF01699">
    <property type="entry name" value="Na_Ca_ex"/>
    <property type="match status" value="1"/>
</dbReference>
<dbReference type="PROSITE" id="PS00018">
    <property type="entry name" value="EF_HAND_1"/>
    <property type="match status" value="4"/>
</dbReference>
<evidence type="ECO:0000256" key="10">
    <source>
        <dbReference type="SAM" id="SignalP"/>
    </source>
</evidence>
<dbReference type="GO" id="GO:0016020">
    <property type="term" value="C:membrane"/>
    <property type="evidence" value="ECO:0007669"/>
    <property type="project" value="InterPro"/>
</dbReference>
<keyword evidence="10" id="KW-0732">Signal</keyword>
<evidence type="ECO:0000256" key="1">
    <source>
        <dbReference type="ARBA" id="ARBA00004127"/>
    </source>
</evidence>
<dbReference type="Proteomes" id="UP000515151">
    <property type="component" value="Chromosome 7"/>
</dbReference>
<dbReference type="PROSITE" id="PS50222">
    <property type="entry name" value="EF_HAND_2"/>
    <property type="match status" value="4"/>
</dbReference>
<accession>A0A6P8EII0</accession>
<sequence length="771" mass="86720">MKMKSIHGVSGSILVVSALLLLTVNARPVRHGCSNNHLVRDGIEKADLLCLNQSSDSLLTLRRTETKGANASNESNDGSVCEQMYGFLPCSNSMWGHLFLIVVYEYLLFHGESYVASGSEQIFKLLGPGIFGASAFHVLGALPESLILIASGLLNSEETAQEYVVTGVGLLAGSSILLLTLLWGTCIVLGSRDFSSGMESGPHMSPRASNSVELWIKKLWTLLTVTGSGVTTDLETSYTARIMAFSVIPFAIIQLEKVFPVPSEQRAVILSTLIISVVLLILYFIYQMFEPWIQKRSLEYVKHEQLILRILQHVQKRTLERLLADDGSPNTDAIRRCNLHVTNLITFGIDILMMSCSCFICRLFEEIDQDKDDRISKSELKELLLEIKFKHIHMNRDRAVEEVIREIDLDGDQMIGKEEFVIGFTKWLEQAKTAMDRELYSKQSFRDLYRVFQPFIQKKKEERELKKHLVSDMLTHMESQSSVGTLLAEDGTPDLPAIKRLFEEMDRDGDNCISQAELKDIMVNVKFGKVPIEVDEAVAKTIEMFDTSGDRVIDEEEFVTGLARWFDTSGTNKEIQTPESRETHDEFYQKAWEETDKLVELDKKESRDAKLWWIWAKSIALLLLGITILAILAEPLIHSVQHFSTSVSTPSFFISFILVPWATNARGAAAAMKAARRKKPRTTSLTFSEIYGGVFMSNVSGLCVLLCLIYARGLTWNFSAEFLVVLIVCAAIGIIASFRSTFPLWTAGLAYLLYPLSLLTVYVLEDHFNYS</sequence>
<name>A0A6P8EII0_PUNGR</name>
<evidence type="ECO:0000256" key="2">
    <source>
        <dbReference type="ARBA" id="ARBA00022448"/>
    </source>
</evidence>
<evidence type="ECO:0000256" key="4">
    <source>
        <dbReference type="ARBA" id="ARBA00022692"/>
    </source>
</evidence>
<reference evidence="12" key="1">
    <citation type="journal article" date="2020" name="Plant Biotechnol. J.">
        <title>The pomegranate (Punica granatum L.) draft genome dissects genetic divergence between soft- and hard-seeded cultivars.</title>
        <authorList>
            <person name="Luo X."/>
            <person name="Li H."/>
            <person name="Wu Z."/>
            <person name="Yao W."/>
            <person name="Zhao P."/>
            <person name="Cao D."/>
            <person name="Yu H."/>
            <person name="Li K."/>
            <person name="Poudel K."/>
            <person name="Zhao D."/>
            <person name="Zhang F."/>
            <person name="Xia X."/>
            <person name="Chen L."/>
            <person name="Wang Q."/>
            <person name="Jing D."/>
            <person name="Cao S."/>
        </authorList>
    </citation>
    <scope>NUCLEOTIDE SEQUENCE [LARGE SCALE GENOMIC DNA]</scope>
    <source>
        <strain evidence="12">cv. Tunisia</strain>
    </source>
</reference>
<feature type="domain" description="EF-hand" evidence="11">
    <location>
        <begin position="395"/>
        <end position="430"/>
    </location>
</feature>
<feature type="transmembrane region" description="Helical" evidence="9">
    <location>
        <begin position="690"/>
        <end position="711"/>
    </location>
</feature>
<keyword evidence="12" id="KW-1185">Reference proteome</keyword>
<dbReference type="CDD" id="cd00051">
    <property type="entry name" value="EFh"/>
    <property type="match status" value="1"/>
</dbReference>
<evidence type="ECO:0000256" key="5">
    <source>
        <dbReference type="ARBA" id="ARBA00022837"/>
    </source>
</evidence>
<dbReference type="InterPro" id="IPR002048">
    <property type="entry name" value="EF_hand_dom"/>
</dbReference>
<feature type="transmembrane region" description="Helical" evidence="9">
    <location>
        <begin position="717"/>
        <end position="737"/>
    </location>
</feature>
<dbReference type="PANTHER" id="PTHR31503:SF79">
    <property type="entry name" value="CALCIUM-BINDING EF-HAND PROTEIN"/>
    <property type="match status" value="1"/>
</dbReference>
<evidence type="ECO:0000256" key="9">
    <source>
        <dbReference type="SAM" id="Phobius"/>
    </source>
</evidence>
<dbReference type="InterPro" id="IPR004837">
    <property type="entry name" value="NaCa_Exmemb"/>
</dbReference>
<feature type="transmembrane region" description="Helical" evidence="9">
    <location>
        <begin position="744"/>
        <end position="764"/>
    </location>
</feature>
<dbReference type="SMART" id="SM00054">
    <property type="entry name" value="EFh"/>
    <property type="match status" value="4"/>
</dbReference>
<dbReference type="GO" id="GO:0005509">
    <property type="term" value="F:calcium ion binding"/>
    <property type="evidence" value="ECO:0007669"/>
    <property type="project" value="InterPro"/>
</dbReference>
<dbReference type="Pfam" id="PF13499">
    <property type="entry name" value="EF-hand_7"/>
    <property type="match status" value="2"/>
</dbReference>
<dbReference type="GO" id="GO:0015369">
    <property type="term" value="F:calcium:proton antiporter activity"/>
    <property type="evidence" value="ECO:0007669"/>
    <property type="project" value="TreeGrafter"/>
</dbReference>
<dbReference type="GO" id="GO:0012505">
    <property type="term" value="C:endomembrane system"/>
    <property type="evidence" value="ECO:0007669"/>
    <property type="project" value="UniProtKB-SubCell"/>
</dbReference>
<keyword evidence="2" id="KW-0813">Transport</keyword>
<protein>
    <submittedName>
        <fullName evidence="13">Sodium/calcium exchanger NCL2-like isoform X1</fullName>
    </submittedName>
</protein>
<dbReference type="AlphaFoldDB" id="A0A6P8EII0"/>
<reference evidence="13" key="2">
    <citation type="submission" date="2025-08" db="UniProtKB">
        <authorList>
            <consortium name="RefSeq"/>
        </authorList>
    </citation>
    <scope>IDENTIFICATION</scope>
    <source>
        <tissue evidence="13">Leaf</tissue>
    </source>
</reference>
<evidence type="ECO:0000259" key="11">
    <source>
        <dbReference type="PROSITE" id="PS50222"/>
    </source>
</evidence>
<dbReference type="GO" id="GO:0006874">
    <property type="term" value="P:intracellular calcium ion homeostasis"/>
    <property type="evidence" value="ECO:0007669"/>
    <property type="project" value="TreeGrafter"/>
</dbReference>
<feature type="domain" description="EF-hand" evidence="11">
    <location>
        <begin position="362"/>
        <end position="390"/>
    </location>
</feature>
<gene>
    <name evidence="13" type="primary">LOC116214067</name>
</gene>
<dbReference type="Gene3D" id="1.10.238.10">
    <property type="entry name" value="EF-hand"/>
    <property type="match status" value="2"/>
</dbReference>
<evidence type="ECO:0000256" key="3">
    <source>
        <dbReference type="ARBA" id="ARBA00022449"/>
    </source>
</evidence>
<dbReference type="SUPFAM" id="SSF47473">
    <property type="entry name" value="EF-hand"/>
    <property type="match status" value="1"/>
</dbReference>
<dbReference type="InterPro" id="IPR004713">
    <property type="entry name" value="CaH_exchang"/>
</dbReference>
<dbReference type="GeneID" id="116214067"/>
<keyword evidence="7" id="KW-0406">Ion transport</keyword>
<evidence type="ECO:0000313" key="13">
    <source>
        <dbReference type="RefSeq" id="XP_031405176.1"/>
    </source>
</evidence>
<feature type="transmembrane region" description="Helical" evidence="9">
    <location>
        <begin position="163"/>
        <end position="189"/>
    </location>
</feature>
<evidence type="ECO:0000256" key="8">
    <source>
        <dbReference type="ARBA" id="ARBA00023136"/>
    </source>
</evidence>
<feature type="transmembrane region" description="Helical" evidence="9">
    <location>
        <begin position="652"/>
        <end position="669"/>
    </location>
</feature>
<feature type="signal peptide" evidence="10">
    <location>
        <begin position="1"/>
        <end position="26"/>
    </location>
</feature>
<organism evidence="12 13">
    <name type="scientific">Punica granatum</name>
    <name type="common">Pomegranate</name>
    <dbReference type="NCBI Taxonomy" id="22663"/>
    <lineage>
        <taxon>Eukaryota</taxon>
        <taxon>Viridiplantae</taxon>
        <taxon>Streptophyta</taxon>
        <taxon>Embryophyta</taxon>
        <taxon>Tracheophyta</taxon>
        <taxon>Spermatophyta</taxon>
        <taxon>Magnoliopsida</taxon>
        <taxon>eudicotyledons</taxon>
        <taxon>Gunneridae</taxon>
        <taxon>Pentapetalae</taxon>
        <taxon>rosids</taxon>
        <taxon>malvids</taxon>
        <taxon>Myrtales</taxon>
        <taxon>Lythraceae</taxon>
        <taxon>Punica</taxon>
    </lineage>
</organism>
<dbReference type="InterPro" id="IPR011992">
    <property type="entry name" value="EF-hand-dom_pair"/>
</dbReference>
<evidence type="ECO:0000313" key="12">
    <source>
        <dbReference type="Proteomes" id="UP000515151"/>
    </source>
</evidence>
<dbReference type="OrthoDB" id="26525at2759"/>
<keyword evidence="8 9" id="KW-0472">Membrane</keyword>
<feature type="chain" id="PRO_5028206859" evidence="10">
    <location>
        <begin position="27"/>
        <end position="771"/>
    </location>
</feature>
<dbReference type="InterPro" id="IPR018247">
    <property type="entry name" value="EF_Hand_1_Ca_BS"/>
</dbReference>
<feature type="transmembrane region" description="Helical" evidence="9">
    <location>
        <begin position="611"/>
        <end position="632"/>
    </location>
</feature>
<proteinExistence type="predicted"/>
<dbReference type="PANTHER" id="PTHR31503">
    <property type="entry name" value="VACUOLAR CALCIUM ION TRANSPORTER"/>
    <property type="match status" value="1"/>
</dbReference>
<feature type="transmembrane region" description="Helical" evidence="9">
    <location>
        <begin position="267"/>
        <end position="286"/>
    </location>
</feature>